<dbReference type="GO" id="GO:0004540">
    <property type="term" value="F:RNA nuclease activity"/>
    <property type="evidence" value="ECO:0007669"/>
    <property type="project" value="InterPro"/>
</dbReference>
<comment type="caution">
    <text evidence="2">The sequence shown here is derived from an EMBL/GenBank/DDBJ whole genome shotgun (WGS) entry which is preliminary data.</text>
</comment>
<dbReference type="InterPro" id="IPR021139">
    <property type="entry name" value="NYN"/>
</dbReference>
<dbReference type="Proteomes" id="UP000284547">
    <property type="component" value="Unassembled WGS sequence"/>
</dbReference>
<gene>
    <name evidence="2" type="ORF">D1012_07210</name>
</gene>
<sequence length="289" mass="31350">MLQVAVFVDAGYLYAQGSSLLSGQKQPRQTIQLSTPDVLKALCEMAERVAPGARLLRVYWYDGLLRGGRPTTEQITLANSQRTKLRLGMVNGSGQQKGVDSLIVTDLIDLARNKAITDALLVAGDEDLRIGVQIAQTFGVQTHLLGIKPARGSQSPDLIQEADTHHEWLEADIARFMTVTLGASAAVATEAPPLAQGASATPEGASEALQVYSEALVLLEIQTTIATIGTEALELYLEAFRADPKSVPSDLDRQTLGRIGAKVGAKLEPTEVREYRRLFRERLLKECDK</sequence>
<dbReference type="OrthoDB" id="9800236at2"/>
<evidence type="ECO:0000313" key="3">
    <source>
        <dbReference type="Proteomes" id="UP000284547"/>
    </source>
</evidence>
<dbReference type="AlphaFoldDB" id="A0A411Z3Q2"/>
<evidence type="ECO:0000259" key="1">
    <source>
        <dbReference type="Pfam" id="PF01936"/>
    </source>
</evidence>
<evidence type="ECO:0000313" key="2">
    <source>
        <dbReference type="EMBL" id="RGP37698.1"/>
    </source>
</evidence>
<feature type="domain" description="NYN" evidence="1">
    <location>
        <begin position="4"/>
        <end position="167"/>
    </location>
</feature>
<organism evidence="2 3">
    <name type="scientific">Pseudotabrizicola alkalilacus</name>
    <dbReference type="NCBI Taxonomy" id="2305252"/>
    <lineage>
        <taxon>Bacteria</taxon>
        <taxon>Pseudomonadati</taxon>
        <taxon>Pseudomonadota</taxon>
        <taxon>Alphaproteobacteria</taxon>
        <taxon>Rhodobacterales</taxon>
        <taxon>Paracoccaceae</taxon>
        <taxon>Pseudotabrizicola</taxon>
    </lineage>
</organism>
<proteinExistence type="predicted"/>
<dbReference type="Gene3D" id="3.40.50.1010">
    <property type="entry name" value="5'-nuclease"/>
    <property type="match status" value="1"/>
</dbReference>
<accession>A0A411Z3Q2</accession>
<reference evidence="2 3" key="1">
    <citation type="submission" date="2018-08" db="EMBL/GenBank/DDBJ databases">
        <title>Flavobacterium tibetense sp. nov., isolated from a wetland YonghuCo on Tibetan Plateau.</title>
        <authorList>
            <person name="Phurbu D."/>
            <person name="Lu H."/>
            <person name="Xing P."/>
        </authorList>
    </citation>
    <scope>NUCLEOTIDE SEQUENCE [LARGE SCALE GENOMIC DNA]</scope>
    <source>
        <strain evidence="2 3">DJC</strain>
    </source>
</reference>
<protein>
    <submittedName>
        <fullName evidence="2">NYN domain-containing protein</fullName>
    </submittedName>
</protein>
<dbReference type="Pfam" id="PF01936">
    <property type="entry name" value="NYN"/>
    <property type="match status" value="1"/>
</dbReference>
<dbReference type="EMBL" id="QWEY01000003">
    <property type="protein sequence ID" value="RGP37698.1"/>
    <property type="molecule type" value="Genomic_DNA"/>
</dbReference>
<name>A0A411Z3Q2_9RHOB</name>
<keyword evidence="3" id="KW-1185">Reference proteome</keyword>